<comment type="pathway">
    <text evidence="1">Carbohydrate metabolism; tricarboxylic acid cycle; isocitrate from oxaloacetate: step 1/2.</text>
</comment>
<dbReference type="InterPro" id="IPR024176">
    <property type="entry name" value="Citrate_synthase_bac-typ"/>
</dbReference>
<dbReference type="FunCoup" id="F0ZWQ5">
    <property type="interactions" value="29"/>
</dbReference>
<dbReference type="RefSeq" id="XP_003291853.1">
    <property type="nucleotide sequence ID" value="XM_003291805.1"/>
</dbReference>
<keyword evidence="10" id="KW-1185">Reference proteome</keyword>
<dbReference type="NCBIfam" id="TIGR01800">
    <property type="entry name" value="cit_synth_II"/>
    <property type="match status" value="1"/>
</dbReference>
<dbReference type="PIRSF" id="PIRSF001369">
    <property type="entry name" value="Citrate_synth"/>
    <property type="match status" value="1"/>
</dbReference>
<dbReference type="InterPro" id="IPR036969">
    <property type="entry name" value="Citrate_synthase_sf"/>
</dbReference>
<dbReference type="InterPro" id="IPR016142">
    <property type="entry name" value="Citrate_synth-like_lrg_a-sub"/>
</dbReference>
<dbReference type="Proteomes" id="UP000001064">
    <property type="component" value="Unassembled WGS sequence"/>
</dbReference>
<dbReference type="GeneID" id="10505601"/>
<dbReference type="AlphaFoldDB" id="F0ZWQ5"/>
<dbReference type="GO" id="GO:0006099">
    <property type="term" value="P:tricarboxylic acid cycle"/>
    <property type="evidence" value="ECO:0000318"/>
    <property type="project" value="GO_Central"/>
</dbReference>
<evidence type="ECO:0000256" key="4">
    <source>
        <dbReference type="ARBA" id="ARBA00022679"/>
    </source>
</evidence>
<dbReference type="InterPro" id="IPR011278">
    <property type="entry name" value="2-MeCitrate/Citrate_synth_II"/>
</dbReference>
<accession>F0ZWQ5</accession>
<evidence type="ECO:0000256" key="5">
    <source>
        <dbReference type="ARBA" id="ARBA00049288"/>
    </source>
</evidence>
<keyword evidence="4 6" id="KW-0808">Transferase</keyword>
<dbReference type="InterPro" id="IPR002020">
    <property type="entry name" value="Citrate_synthase"/>
</dbReference>
<dbReference type="FunFam" id="1.10.230.10:FF:000003">
    <property type="entry name" value="Citrate synthase"/>
    <property type="match status" value="1"/>
</dbReference>
<dbReference type="PRINTS" id="PR00143">
    <property type="entry name" value="CITRTSNTHASE"/>
</dbReference>
<dbReference type="STRING" id="5786.F0ZWQ5"/>
<dbReference type="GO" id="GO:0005975">
    <property type="term" value="P:carbohydrate metabolic process"/>
    <property type="evidence" value="ECO:0000318"/>
    <property type="project" value="GO_Central"/>
</dbReference>
<dbReference type="GO" id="GO:0005759">
    <property type="term" value="C:mitochondrial matrix"/>
    <property type="evidence" value="ECO:0000318"/>
    <property type="project" value="GO_Central"/>
</dbReference>
<dbReference type="PANTHER" id="PTHR11739:SF25">
    <property type="entry name" value="CITRATE SYNTHASE-RELATED PROTEIN DDB_G0287281"/>
    <property type="match status" value="1"/>
</dbReference>
<dbReference type="Pfam" id="PF00285">
    <property type="entry name" value="Citrate_synt"/>
    <property type="match status" value="1"/>
</dbReference>
<proteinExistence type="inferred from homology"/>
<dbReference type="OMA" id="ESENCFG"/>
<dbReference type="Gene3D" id="1.10.230.10">
    <property type="entry name" value="Cytochrome P450-Terp, domain 2"/>
    <property type="match status" value="1"/>
</dbReference>
<dbReference type="eggNOG" id="KOG2617">
    <property type="taxonomic scope" value="Eukaryota"/>
</dbReference>
<dbReference type="UniPathway" id="UPA00223"/>
<evidence type="ECO:0000256" key="3">
    <source>
        <dbReference type="ARBA" id="ARBA00022532"/>
    </source>
</evidence>
<dbReference type="GO" id="GO:0019679">
    <property type="term" value="P:propionate metabolic process, methylcitrate cycle"/>
    <property type="evidence" value="ECO:0000318"/>
    <property type="project" value="GO_Central"/>
</dbReference>
<evidence type="ECO:0000313" key="9">
    <source>
        <dbReference type="EMBL" id="EGC31625.1"/>
    </source>
</evidence>
<dbReference type="SUPFAM" id="SSF48256">
    <property type="entry name" value="Citrate synthase"/>
    <property type="match status" value="1"/>
</dbReference>
<dbReference type="InterPro" id="IPR016143">
    <property type="entry name" value="Citrate_synth-like_sm_a-sub"/>
</dbReference>
<evidence type="ECO:0000256" key="8">
    <source>
        <dbReference type="RuleBase" id="RU000441"/>
    </source>
</evidence>
<name>F0ZWQ5_DICPU</name>
<dbReference type="InParanoid" id="F0ZWQ5"/>
<evidence type="ECO:0000256" key="6">
    <source>
        <dbReference type="PIRNR" id="PIRNR001369"/>
    </source>
</evidence>
<protein>
    <recommendedName>
        <fullName evidence="6 8">Citrate synthase</fullName>
    </recommendedName>
</protein>
<evidence type="ECO:0000256" key="2">
    <source>
        <dbReference type="ARBA" id="ARBA00010566"/>
    </source>
</evidence>
<evidence type="ECO:0000313" key="10">
    <source>
        <dbReference type="Proteomes" id="UP000001064"/>
    </source>
</evidence>
<dbReference type="GO" id="GO:0036440">
    <property type="term" value="F:citrate synthase activity"/>
    <property type="evidence" value="ECO:0007669"/>
    <property type="project" value="UniProtKB-EC"/>
</dbReference>
<feature type="active site" evidence="7">
    <location>
        <position position="263"/>
    </location>
</feature>
<dbReference type="PANTHER" id="PTHR11739">
    <property type="entry name" value="CITRATE SYNTHASE"/>
    <property type="match status" value="1"/>
</dbReference>
<dbReference type="OrthoDB" id="14230at2759"/>
<dbReference type="EMBL" id="GL871241">
    <property type="protein sequence ID" value="EGC31625.1"/>
    <property type="molecule type" value="Genomic_DNA"/>
</dbReference>
<dbReference type="GO" id="GO:0050440">
    <property type="term" value="F:2-methylcitrate synthase activity"/>
    <property type="evidence" value="ECO:0000318"/>
    <property type="project" value="GO_Central"/>
</dbReference>
<evidence type="ECO:0000256" key="7">
    <source>
        <dbReference type="PIRSR" id="PIRSR001369-1"/>
    </source>
</evidence>
<organism evidence="9 10">
    <name type="scientific">Dictyostelium purpureum</name>
    <name type="common">Slime mold</name>
    <dbReference type="NCBI Taxonomy" id="5786"/>
    <lineage>
        <taxon>Eukaryota</taxon>
        <taxon>Amoebozoa</taxon>
        <taxon>Evosea</taxon>
        <taxon>Eumycetozoa</taxon>
        <taxon>Dictyostelia</taxon>
        <taxon>Dictyosteliales</taxon>
        <taxon>Dictyosteliaceae</taxon>
        <taxon>Dictyostelium</taxon>
    </lineage>
</organism>
<dbReference type="KEGG" id="dpp:DICPUDRAFT_50092"/>
<keyword evidence="3" id="KW-0816">Tricarboxylic acid cycle</keyword>
<gene>
    <name evidence="9" type="ORF">DICPUDRAFT_50092</name>
</gene>
<feature type="active site" evidence="7">
    <location>
        <position position="321"/>
    </location>
</feature>
<dbReference type="Gene3D" id="1.10.580.10">
    <property type="entry name" value="Citrate Synthase, domain 1"/>
    <property type="match status" value="1"/>
</dbReference>
<sequence>MSGIQPKLQPKGLSGTIVTETKICSINRTNGITYRGYNLKDLAATSSFEEVAFLLIYGELPNQKELNNYLNQLASYRKLEQPLKEILERIPKNADPMDVLNIACSFYSTIEPESSHNNEYKIANRLIGSFSSILLYWYHWVNSKKRINTVTHPNDSISKHFLKLLKLKDNVYDEFVRALDVSLILYAEHGLSTSTFTARVTASTLTDMYSCVSSAIGALKGPLHGGANERVIEMLKTFKSPEDANDQIMEMIKNKKTIMGFGHRVYNSESNGDPRNLIIKEWSKRISKFDQKEGGNPLLFSISERVEDIMLSQKQLHPNLDFYTASTYDQIGIPLNLFTPLFALARVSGWSAHIIEQRSLNSLIRPTSRYLGTLKPFPPINERVLQHNYNFTSKL</sequence>
<comment type="catalytic activity">
    <reaction evidence="5">
        <text>oxaloacetate + acetyl-CoA + H2O = citrate + CoA + H(+)</text>
        <dbReference type="Rhea" id="RHEA:16845"/>
        <dbReference type="ChEBI" id="CHEBI:15377"/>
        <dbReference type="ChEBI" id="CHEBI:15378"/>
        <dbReference type="ChEBI" id="CHEBI:16452"/>
        <dbReference type="ChEBI" id="CHEBI:16947"/>
        <dbReference type="ChEBI" id="CHEBI:57287"/>
        <dbReference type="ChEBI" id="CHEBI:57288"/>
        <dbReference type="EC" id="2.3.3.16"/>
    </reaction>
</comment>
<dbReference type="VEuPathDB" id="AmoebaDB:DICPUDRAFT_50092"/>
<comment type="similarity">
    <text evidence="2 6 8">Belongs to the citrate synthase family.</text>
</comment>
<reference evidence="10" key="1">
    <citation type="journal article" date="2011" name="Genome Biol.">
        <title>Comparative genomics of the social amoebae Dictyostelium discoideum and Dictyostelium purpureum.</title>
        <authorList>
            <consortium name="US DOE Joint Genome Institute (JGI-PGF)"/>
            <person name="Sucgang R."/>
            <person name="Kuo A."/>
            <person name="Tian X."/>
            <person name="Salerno W."/>
            <person name="Parikh A."/>
            <person name="Feasley C.L."/>
            <person name="Dalin E."/>
            <person name="Tu H."/>
            <person name="Huang E."/>
            <person name="Barry K."/>
            <person name="Lindquist E."/>
            <person name="Shapiro H."/>
            <person name="Bruce D."/>
            <person name="Schmutz J."/>
            <person name="Salamov A."/>
            <person name="Fey P."/>
            <person name="Gaudet P."/>
            <person name="Anjard C."/>
            <person name="Babu M.M."/>
            <person name="Basu S."/>
            <person name="Bushmanova Y."/>
            <person name="van der Wel H."/>
            <person name="Katoh-Kurasawa M."/>
            <person name="Dinh C."/>
            <person name="Coutinho P.M."/>
            <person name="Saito T."/>
            <person name="Elias M."/>
            <person name="Schaap P."/>
            <person name="Kay R.R."/>
            <person name="Henrissat B."/>
            <person name="Eichinger L."/>
            <person name="Rivero F."/>
            <person name="Putnam N.H."/>
            <person name="West C.M."/>
            <person name="Loomis W.F."/>
            <person name="Chisholm R.L."/>
            <person name="Shaulsky G."/>
            <person name="Strassmann J.E."/>
            <person name="Queller D.C."/>
            <person name="Kuspa A."/>
            <person name="Grigoriev I.V."/>
        </authorList>
    </citation>
    <scope>NUCLEOTIDE SEQUENCE [LARGE SCALE GENOMIC DNA]</scope>
    <source>
        <strain evidence="10">QSDP1</strain>
    </source>
</reference>
<evidence type="ECO:0000256" key="1">
    <source>
        <dbReference type="ARBA" id="ARBA00004751"/>
    </source>
</evidence>